<organism evidence="1 2">
    <name type="scientific">Plakobranchus ocellatus</name>
    <dbReference type="NCBI Taxonomy" id="259542"/>
    <lineage>
        <taxon>Eukaryota</taxon>
        <taxon>Metazoa</taxon>
        <taxon>Spiralia</taxon>
        <taxon>Lophotrochozoa</taxon>
        <taxon>Mollusca</taxon>
        <taxon>Gastropoda</taxon>
        <taxon>Heterobranchia</taxon>
        <taxon>Euthyneura</taxon>
        <taxon>Panpulmonata</taxon>
        <taxon>Sacoglossa</taxon>
        <taxon>Placobranchoidea</taxon>
        <taxon>Plakobranchidae</taxon>
        <taxon>Plakobranchus</taxon>
    </lineage>
</organism>
<name>A0AAV4BJU8_9GAST</name>
<evidence type="ECO:0000313" key="2">
    <source>
        <dbReference type="Proteomes" id="UP000735302"/>
    </source>
</evidence>
<gene>
    <name evidence="1" type="ORF">PoB_004637300</name>
</gene>
<dbReference type="AlphaFoldDB" id="A0AAV4BJU8"/>
<accession>A0AAV4BJU8</accession>
<reference evidence="1 2" key="1">
    <citation type="journal article" date="2021" name="Elife">
        <title>Chloroplast acquisition without the gene transfer in kleptoplastic sea slugs, Plakobranchus ocellatus.</title>
        <authorList>
            <person name="Maeda T."/>
            <person name="Takahashi S."/>
            <person name="Yoshida T."/>
            <person name="Shimamura S."/>
            <person name="Takaki Y."/>
            <person name="Nagai Y."/>
            <person name="Toyoda A."/>
            <person name="Suzuki Y."/>
            <person name="Arimoto A."/>
            <person name="Ishii H."/>
            <person name="Satoh N."/>
            <person name="Nishiyama T."/>
            <person name="Hasebe M."/>
            <person name="Maruyama T."/>
            <person name="Minagawa J."/>
            <person name="Obokata J."/>
            <person name="Shigenobu S."/>
        </authorList>
    </citation>
    <scope>NUCLEOTIDE SEQUENCE [LARGE SCALE GENOMIC DNA]</scope>
</reference>
<dbReference type="EMBL" id="BLXT01005114">
    <property type="protein sequence ID" value="GFO19868.1"/>
    <property type="molecule type" value="Genomic_DNA"/>
</dbReference>
<dbReference type="Proteomes" id="UP000735302">
    <property type="component" value="Unassembled WGS sequence"/>
</dbReference>
<protein>
    <submittedName>
        <fullName evidence="1">Craniofacial development protein 2-like protein</fullName>
    </submittedName>
</protein>
<comment type="caution">
    <text evidence="1">The sequence shown here is derived from an EMBL/GenBank/DDBJ whole genome shotgun (WGS) entry which is preliminary data.</text>
</comment>
<sequence>MNPDDRSKNKIEYILIQKRFRTAIETSKPLLGADYNSDFIPAFCKFEIRLKEFKRSKGQSSIPNVLLKCAEKLGSKSGAAMKNKNKTLNNISEIEELWLEMNKIRNKIKE</sequence>
<keyword evidence="2" id="KW-1185">Reference proteome</keyword>
<evidence type="ECO:0000313" key="1">
    <source>
        <dbReference type="EMBL" id="GFO19868.1"/>
    </source>
</evidence>
<proteinExistence type="predicted"/>